<feature type="chain" id="PRO_5038919676" evidence="1">
    <location>
        <begin position="20"/>
        <end position="77"/>
    </location>
</feature>
<dbReference type="GeneID" id="119637991"/>
<reference evidence="3" key="1">
    <citation type="submission" date="2025-08" db="UniProtKB">
        <authorList>
            <consortium name="RefSeq"/>
        </authorList>
    </citation>
    <scope>IDENTIFICATION</scope>
    <source>
        <tissue evidence="3">Whole body pupa</tissue>
    </source>
</reference>
<sequence length="77" mass="8412">MYKFFILCLIPLLVTLVSAKPAVIAPLAYSSPLVAASLYTTPAYTSSYYAPYTSPYIASSYTAAYTSYPFAASYLLR</sequence>
<dbReference type="Pfam" id="PF22861">
    <property type="entry name" value="GEO12453p1-like"/>
    <property type="match status" value="1"/>
</dbReference>
<dbReference type="RefSeq" id="XP_037890423.1">
    <property type="nucleotide sequence ID" value="XM_038034495.1"/>
</dbReference>
<keyword evidence="2" id="KW-1185">Reference proteome</keyword>
<feature type="signal peptide" evidence="1">
    <location>
        <begin position="1"/>
        <end position="19"/>
    </location>
</feature>
<accession>A0A9C5Z1X6</accession>
<proteinExistence type="predicted"/>
<name>A0A9C5Z1X6_9MUSC</name>
<dbReference type="AlphaFoldDB" id="A0A9C5Z1X6"/>
<evidence type="ECO:0000313" key="3">
    <source>
        <dbReference type="RefSeq" id="XP_037890423.1"/>
    </source>
</evidence>
<keyword evidence="1" id="KW-0732">Signal</keyword>
<dbReference type="Proteomes" id="UP000092443">
    <property type="component" value="Unplaced"/>
</dbReference>
<protein>
    <submittedName>
        <fullName evidence="3">Uncharacterized protein LOC119637991</fullName>
    </submittedName>
</protein>
<dbReference type="KEGG" id="gfs:119637991"/>
<evidence type="ECO:0000313" key="2">
    <source>
        <dbReference type="Proteomes" id="UP000092443"/>
    </source>
</evidence>
<organism evidence="2 3">
    <name type="scientific">Glossina fuscipes</name>
    <dbReference type="NCBI Taxonomy" id="7396"/>
    <lineage>
        <taxon>Eukaryota</taxon>
        <taxon>Metazoa</taxon>
        <taxon>Ecdysozoa</taxon>
        <taxon>Arthropoda</taxon>
        <taxon>Hexapoda</taxon>
        <taxon>Insecta</taxon>
        <taxon>Pterygota</taxon>
        <taxon>Neoptera</taxon>
        <taxon>Endopterygota</taxon>
        <taxon>Diptera</taxon>
        <taxon>Brachycera</taxon>
        <taxon>Muscomorpha</taxon>
        <taxon>Hippoboscoidea</taxon>
        <taxon>Glossinidae</taxon>
        <taxon>Glossina</taxon>
    </lineage>
</organism>
<evidence type="ECO:0000256" key="1">
    <source>
        <dbReference type="SAM" id="SignalP"/>
    </source>
</evidence>
<gene>
    <name evidence="3" type="primary">LOC119637991</name>
</gene>
<dbReference type="InterPro" id="IPR054721">
    <property type="entry name" value="GEO12453p1-like"/>
</dbReference>